<sequence>MISLYAAAALFSKIKITLYKFMDPGSPVTKTVLCSVQTSPISSKNEVSQNGASEPVIRHLYPQVNKEACPVSPQMRTPQAPLPPPRLPPPAPPPPPPFSSLPHRGVGSCCRLSQQASLKRNRACISEDVVEMWDRLFHEKGGADVIICTDDGGTFLAHSSVLMSASPIFSSCIDKYKGRKRAVYSLRLRGVPSAAASAFIRLIYSSRFDTADMKKFVLHLLVLSHVYDTPFIKKLCTRELELGLLTVENVIDIFQLARLCDASRLSLMCLRLIIKDFKSVARTEGWRVMKEANPSLEQELLEAVVDADTKKQERARKMEEEKVYGQLRDAMEALVHICRDGCRTIGPHDRSFEGRQLGPCKFPACKGLESLVRHFAGCTIKVPGGCVHCKRMWQLLELHSRMCNEGETCRVPLCRHFKDKPKKDEAKWRLLVMKVMTAKRKTHVFSLATVSARLEEE</sequence>
<organism evidence="9 10">
    <name type="scientific">Ceratopteris richardii</name>
    <name type="common">Triangle waterfern</name>
    <dbReference type="NCBI Taxonomy" id="49495"/>
    <lineage>
        <taxon>Eukaryota</taxon>
        <taxon>Viridiplantae</taxon>
        <taxon>Streptophyta</taxon>
        <taxon>Embryophyta</taxon>
        <taxon>Tracheophyta</taxon>
        <taxon>Polypodiopsida</taxon>
        <taxon>Polypodiidae</taxon>
        <taxon>Polypodiales</taxon>
        <taxon>Pteridineae</taxon>
        <taxon>Pteridaceae</taxon>
        <taxon>Parkerioideae</taxon>
        <taxon>Ceratopteris</taxon>
    </lineage>
</organism>
<dbReference type="GO" id="GO:0005516">
    <property type="term" value="F:calmodulin binding"/>
    <property type="evidence" value="ECO:0007669"/>
    <property type="project" value="UniProtKB-ARBA"/>
</dbReference>
<dbReference type="AlphaFoldDB" id="A0A8T2SAW2"/>
<reference evidence="9" key="1">
    <citation type="submission" date="2021-08" db="EMBL/GenBank/DDBJ databases">
        <title>WGS assembly of Ceratopteris richardii.</title>
        <authorList>
            <person name="Marchant D.B."/>
            <person name="Chen G."/>
            <person name="Jenkins J."/>
            <person name="Shu S."/>
            <person name="Leebens-Mack J."/>
            <person name="Grimwood J."/>
            <person name="Schmutz J."/>
            <person name="Soltis P."/>
            <person name="Soltis D."/>
            <person name="Chen Z.-H."/>
        </authorList>
    </citation>
    <scope>NUCLEOTIDE SEQUENCE</scope>
    <source>
        <strain evidence="9">Whitten #5841</strain>
        <tissue evidence="9">Leaf</tissue>
    </source>
</reference>
<dbReference type="SMART" id="SM00225">
    <property type="entry name" value="BTB"/>
    <property type="match status" value="1"/>
</dbReference>
<dbReference type="Pfam" id="PF02135">
    <property type="entry name" value="zf-TAZ"/>
    <property type="match status" value="1"/>
</dbReference>
<feature type="domain" description="BTB" evidence="7">
    <location>
        <begin position="143"/>
        <end position="212"/>
    </location>
</feature>
<name>A0A8T2SAW2_CERRI</name>
<comment type="caution">
    <text evidence="9">The sequence shown here is derived from an EMBL/GenBank/DDBJ whole genome shotgun (WGS) entry which is preliminary data.</text>
</comment>
<comment type="pathway">
    <text evidence="1">Protein modification; protein ubiquitination.</text>
</comment>
<dbReference type="InterPro" id="IPR035898">
    <property type="entry name" value="TAZ_dom_sf"/>
</dbReference>
<evidence type="ECO:0000313" key="9">
    <source>
        <dbReference type="EMBL" id="KAH7315140.1"/>
    </source>
</evidence>
<keyword evidence="10" id="KW-1185">Reference proteome</keyword>
<dbReference type="PROSITE" id="PS50097">
    <property type="entry name" value="BTB"/>
    <property type="match status" value="1"/>
</dbReference>
<dbReference type="Gene3D" id="3.30.710.10">
    <property type="entry name" value="Potassium Channel Kv1.1, Chain A"/>
    <property type="match status" value="1"/>
</dbReference>
<dbReference type="SMART" id="SM00551">
    <property type="entry name" value="ZnF_TAZ"/>
    <property type="match status" value="1"/>
</dbReference>
<dbReference type="Gene3D" id="1.20.1020.10">
    <property type="entry name" value="TAZ domain"/>
    <property type="match status" value="1"/>
</dbReference>
<evidence type="ECO:0000256" key="1">
    <source>
        <dbReference type="ARBA" id="ARBA00004906"/>
    </source>
</evidence>
<dbReference type="FunFam" id="1.20.1020.10:FF:000004">
    <property type="entry name" value="BTB/POZ and TAZ domain-containing protein 2"/>
    <property type="match status" value="1"/>
</dbReference>
<keyword evidence="4" id="KW-0833">Ubl conjugation pathway</keyword>
<feature type="region of interest" description="Disordered" evidence="6">
    <location>
        <begin position="71"/>
        <end position="100"/>
    </location>
</feature>
<accession>A0A8T2SAW2</accession>
<dbReference type="GO" id="GO:0042542">
    <property type="term" value="P:response to hydrogen peroxide"/>
    <property type="evidence" value="ECO:0007669"/>
    <property type="project" value="UniProtKB-ARBA"/>
</dbReference>
<evidence type="ECO:0000256" key="5">
    <source>
        <dbReference type="ARBA" id="ARBA00022833"/>
    </source>
</evidence>
<keyword evidence="3" id="KW-0863">Zinc-finger</keyword>
<dbReference type="SUPFAM" id="SSF54695">
    <property type="entry name" value="POZ domain"/>
    <property type="match status" value="1"/>
</dbReference>
<evidence type="ECO:0000256" key="4">
    <source>
        <dbReference type="ARBA" id="ARBA00022786"/>
    </source>
</evidence>
<dbReference type="InterPro" id="IPR011333">
    <property type="entry name" value="SKP1/BTB/POZ_sf"/>
</dbReference>
<dbReference type="GO" id="GO:0008270">
    <property type="term" value="F:zinc ion binding"/>
    <property type="evidence" value="ECO:0007669"/>
    <property type="project" value="UniProtKB-KW"/>
</dbReference>
<gene>
    <name evidence="9" type="ORF">KP509_21G036100</name>
</gene>
<dbReference type="InterPro" id="IPR000197">
    <property type="entry name" value="Znf_TAZ"/>
</dbReference>
<dbReference type="SUPFAM" id="SSF57933">
    <property type="entry name" value="TAZ domain"/>
    <property type="match status" value="1"/>
</dbReference>
<dbReference type="CDD" id="cd14733">
    <property type="entry name" value="BACK"/>
    <property type="match status" value="1"/>
</dbReference>
<dbReference type="GO" id="GO:0009751">
    <property type="term" value="P:response to salicylic acid"/>
    <property type="evidence" value="ECO:0007669"/>
    <property type="project" value="UniProtKB-ARBA"/>
</dbReference>
<evidence type="ECO:0000259" key="7">
    <source>
        <dbReference type="PROSITE" id="PS50097"/>
    </source>
</evidence>
<dbReference type="PROSITE" id="PS50134">
    <property type="entry name" value="ZF_TAZ"/>
    <property type="match status" value="1"/>
</dbReference>
<dbReference type="GO" id="GO:0009725">
    <property type="term" value="P:response to hormone"/>
    <property type="evidence" value="ECO:0007669"/>
    <property type="project" value="UniProtKB-ARBA"/>
</dbReference>
<feature type="domain" description="TAZ-type" evidence="8">
    <location>
        <begin position="312"/>
        <end position="417"/>
    </location>
</feature>
<dbReference type="FunFam" id="1.25.40.420:FF:000012">
    <property type="entry name" value="BTB/POZ and TAZ domain-containing protein 2"/>
    <property type="match status" value="1"/>
</dbReference>
<dbReference type="InterPro" id="IPR044513">
    <property type="entry name" value="BT1/2/3/4/5"/>
</dbReference>
<protein>
    <recommendedName>
        <fullName evidence="11">BTB/POZ and TAZ domain-containing protein 3</fullName>
    </recommendedName>
</protein>
<feature type="compositionally biased region" description="Pro residues" evidence="6">
    <location>
        <begin position="80"/>
        <end position="99"/>
    </location>
</feature>
<dbReference type="Gene3D" id="1.25.40.420">
    <property type="match status" value="1"/>
</dbReference>
<dbReference type="PANTHER" id="PTHR46287:SF11">
    <property type="entry name" value="BTB_POZ AND TAZ DOMAIN-CONTAINING PROTEIN 4"/>
    <property type="match status" value="1"/>
</dbReference>
<dbReference type="OMA" id="YCKVPLC"/>
<keyword evidence="5" id="KW-0862">Zinc</keyword>
<dbReference type="Proteomes" id="UP000825935">
    <property type="component" value="Chromosome 21"/>
</dbReference>
<evidence type="ECO:0000259" key="8">
    <source>
        <dbReference type="PROSITE" id="PS50134"/>
    </source>
</evidence>
<evidence type="ECO:0000256" key="6">
    <source>
        <dbReference type="SAM" id="MobiDB-lite"/>
    </source>
</evidence>
<dbReference type="EMBL" id="CM035426">
    <property type="protein sequence ID" value="KAH7315140.1"/>
    <property type="molecule type" value="Genomic_DNA"/>
</dbReference>
<dbReference type="InterPro" id="IPR000210">
    <property type="entry name" value="BTB/POZ_dom"/>
</dbReference>
<evidence type="ECO:0000256" key="2">
    <source>
        <dbReference type="ARBA" id="ARBA00022723"/>
    </source>
</evidence>
<evidence type="ECO:0000313" key="10">
    <source>
        <dbReference type="Proteomes" id="UP000825935"/>
    </source>
</evidence>
<evidence type="ECO:0000256" key="3">
    <source>
        <dbReference type="ARBA" id="ARBA00022771"/>
    </source>
</evidence>
<dbReference type="EMBL" id="CM035426">
    <property type="protein sequence ID" value="KAH7315142.1"/>
    <property type="molecule type" value="Genomic_DNA"/>
</dbReference>
<dbReference type="PANTHER" id="PTHR46287">
    <property type="entry name" value="BTB/POZ AND TAZ DOMAIN-CONTAINING PROTEIN 3-RELATED"/>
    <property type="match status" value="1"/>
</dbReference>
<evidence type="ECO:0008006" key="11">
    <source>
        <dbReference type="Google" id="ProtNLM"/>
    </source>
</evidence>
<keyword evidence="2" id="KW-0479">Metal-binding</keyword>
<dbReference type="GO" id="GO:0006355">
    <property type="term" value="P:regulation of DNA-templated transcription"/>
    <property type="evidence" value="ECO:0007669"/>
    <property type="project" value="UniProtKB-ARBA"/>
</dbReference>
<dbReference type="OrthoDB" id="636773at2759"/>
<dbReference type="Pfam" id="PF00651">
    <property type="entry name" value="BTB"/>
    <property type="match status" value="1"/>
</dbReference>
<dbReference type="EMBL" id="CM035426">
    <property type="protein sequence ID" value="KAH7315137.1"/>
    <property type="molecule type" value="Genomic_DNA"/>
</dbReference>
<proteinExistence type="predicted"/>